<dbReference type="InterPro" id="IPR050101">
    <property type="entry name" value="CinA"/>
</dbReference>
<dbReference type="Proteomes" id="UP000266273">
    <property type="component" value="Unassembled WGS sequence"/>
</dbReference>
<dbReference type="RefSeq" id="WP_119059924.1">
    <property type="nucleotide sequence ID" value="NZ_QXDF01000001.1"/>
</dbReference>
<comment type="caution">
    <text evidence="2">The sequence shown here is derived from an EMBL/GenBank/DDBJ whole genome shotgun (WGS) entry which is preliminary data.</text>
</comment>
<gene>
    <name evidence="2" type="ORF">BXY53_0004</name>
</gene>
<dbReference type="InterPro" id="IPR001453">
    <property type="entry name" value="MoaB/Mog_dom"/>
</dbReference>
<reference evidence="2 3" key="1">
    <citation type="submission" date="2018-08" db="EMBL/GenBank/DDBJ databases">
        <title>Genomic Encyclopedia of Archaeal and Bacterial Type Strains, Phase II (KMG-II): from individual species to whole genera.</title>
        <authorList>
            <person name="Goeker M."/>
        </authorList>
    </citation>
    <scope>NUCLEOTIDE SEQUENCE [LARGE SCALE GENOMIC DNA]</scope>
    <source>
        <strain evidence="2 3">DSM 5002</strain>
    </source>
</reference>
<organism evidence="2 3">
    <name type="scientific">Dichotomicrobium thermohalophilum</name>
    <dbReference type="NCBI Taxonomy" id="933063"/>
    <lineage>
        <taxon>Bacteria</taxon>
        <taxon>Pseudomonadati</taxon>
        <taxon>Pseudomonadota</taxon>
        <taxon>Alphaproteobacteria</taxon>
        <taxon>Hyphomicrobiales</taxon>
        <taxon>Hyphomicrobiaceae</taxon>
        <taxon>Dichotomicrobium</taxon>
    </lineage>
</organism>
<dbReference type="InterPro" id="IPR036425">
    <property type="entry name" value="MoaB/Mog-like_dom_sf"/>
</dbReference>
<evidence type="ECO:0000313" key="3">
    <source>
        <dbReference type="Proteomes" id="UP000266273"/>
    </source>
</evidence>
<keyword evidence="3" id="KW-1185">Reference proteome</keyword>
<accession>A0A397QA10</accession>
<name>A0A397QA10_9HYPH</name>
<dbReference type="Pfam" id="PF00994">
    <property type="entry name" value="MoCF_biosynth"/>
    <property type="match status" value="1"/>
</dbReference>
<proteinExistence type="predicted"/>
<sequence length="257" mass="27785">MAETDTGIVTAGLVVIGDEVLSGRTKDKNIGYVAEKLTETGIQLKEVRIVADDQAAIVEAVNTLRQRHDYVFTTGGIGPTHDDITADAIGAAFGLPVEMDERALDIMRRHFRESQLTPARLRMTRMPVGAALIDNPVSVAPGFSVENVYVMAGVPQIMQGMLDQVLPDLRAGRKILSRTLRVSAKEGDIADVLGEVQAAFADIAIGSYPFHVDNRFGVNVVFRGPDDERLEAALRQVQEALAGRSIFSDLPGEDDVS</sequence>
<protein>
    <submittedName>
        <fullName evidence="2">Molybdenum cofactor synthesis domain-containing protein</fullName>
    </submittedName>
</protein>
<feature type="domain" description="MoaB/Mog" evidence="1">
    <location>
        <begin position="12"/>
        <end position="172"/>
    </location>
</feature>
<dbReference type="CDD" id="cd00885">
    <property type="entry name" value="cinA"/>
    <property type="match status" value="1"/>
</dbReference>
<dbReference type="EMBL" id="QXDF01000001">
    <property type="protein sequence ID" value="RIA54954.1"/>
    <property type="molecule type" value="Genomic_DNA"/>
</dbReference>
<dbReference type="SMART" id="SM00852">
    <property type="entry name" value="MoCF_biosynth"/>
    <property type="match status" value="1"/>
</dbReference>
<dbReference type="Gene3D" id="3.40.980.10">
    <property type="entry name" value="MoaB/Mog-like domain"/>
    <property type="match status" value="1"/>
</dbReference>
<dbReference type="OrthoDB" id="9801454at2"/>
<dbReference type="PANTHER" id="PTHR13939:SF0">
    <property type="entry name" value="NMN AMIDOHYDROLASE-LIKE PROTEIN YFAY"/>
    <property type="match status" value="1"/>
</dbReference>
<evidence type="ECO:0000313" key="2">
    <source>
        <dbReference type="EMBL" id="RIA54954.1"/>
    </source>
</evidence>
<dbReference type="PANTHER" id="PTHR13939">
    <property type="entry name" value="NICOTINAMIDE-NUCLEOTIDE AMIDOHYDROLASE PNCC"/>
    <property type="match status" value="1"/>
</dbReference>
<dbReference type="SUPFAM" id="SSF53218">
    <property type="entry name" value="Molybdenum cofactor biosynthesis proteins"/>
    <property type="match status" value="1"/>
</dbReference>
<dbReference type="AlphaFoldDB" id="A0A397QA10"/>
<dbReference type="InterPro" id="IPR056596">
    <property type="entry name" value="FLAD1_M"/>
</dbReference>
<dbReference type="Pfam" id="PF24102">
    <property type="entry name" value="FLAD1_M"/>
    <property type="match status" value="1"/>
</dbReference>
<evidence type="ECO:0000259" key="1">
    <source>
        <dbReference type="SMART" id="SM00852"/>
    </source>
</evidence>